<accession>A0A9X9Z1Q1</accession>
<gene>
    <name evidence="2" type="ORF">G6321_00019015</name>
</gene>
<name>A0A9X9Z1Q1_9BRAD</name>
<proteinExistence type="predicted"/>
<dbReference type="Proteomes" id="UP000564836">
    <property type="component" value="Chromosome"/>
</dbReference>
<evidence type="ECO:0000256" key="1">
    <source>
        <dbReference type="SAM" id="MobiDB-lite"/>
    </source>
</evidence>
<reference evidence="2 3" key="1">
    <citation type="journal article" date="2017" name="Syst. Appl. Microbiol.">
        <title>Soybeans inoculated with root zone soils of Canadian native legumes harbour diverse and novel Bradyrhizobium spp. that possess agricultural potential.</title>
        <authorList>
            <person name="Bromfield E.S.P."/>
            <person name="Cloutier S."/>
            <person name="Tambong J.T."/>
            <person name="Tran Thi T.V."/>
        </authorList>
    </citation>
    <scope>NUCLEOTIDE SEQUENCE [LARGE SCALE GENOMIC DNA]</scope>
    <source>
        <strain evidence="2 3">323S2</strain>
    </source>
</reference>
<organism evidence="2 3">
    <name type="scientific">Bradyrhizobium barranii subsp. barranii</name>
    <dbReference type="NCBI Taxonomy" id="2823807"/>
    <lineage>
        <taxon>Bacteria</taxon>
        <taxon>Pseudomonadati</taxon>
        <taxon>Pseudomonadota</taxon>
        <taxon>Alphaproteobacteria</taxon>
        <taxon>Hyphomicrobiales</taxon>
        <taxon>Nitrobacteraceae</taxon>
        <taxon>Bradyrhizobium</taxon>
        <taxon>Bradyrhizobium barranii</taxon>
    </lineage>
</organism>
<dbReference type="RefSeq" id="WP_207794760.1">
    <property type="nucleotide sequence ID" value="NZ_CP088280.1"/>
</dbReference>
<sequence>MAKAKATGQDKNHASRFKNRREPKAGGPLGDPPKWMKNKYQLEAWRTLSAEVPWLNSANRGLVGIASEILGKQMAGEELSVNALNLLRLTLGQLGATPVDCSKVALPDDEASSEDASSKYF</sequence>
<evidence type="ECO:0000313" key="3">
    <source>
        <dbReference type="Proteomes" id="UP000564836"/>
    </source>
</evidence>
<protein>
    <submittedName>
        <fullName evidence="2">Uncharacterized protein</fullName>
    </submittedName>
</protein>
<evidence type="ECO:0000313" key="2">
    <source>
        <dbReference type="EMBL" id="UGX97106.1"/>
    </source>
</evidence>
<dbReference type="AlphaFoldDB" id="A0A9X9Z1Q1"/>
<dbReference type="EMBL" id="CP088280">
    <property type="protein sequence ID" value="UGX97106.1"/>
    <property type="molecule type" value="Genomic_DNA"/>
</dbReference>
<feature type="region of interest" description="Disordered" evidence="1">
    <location>
        <begin position="1"/>
        <end position="35"/>
    </location>
</feature>
<reference evidence="2 3" key="2">
    <citation type="journal article" date="2022" name="Int. J. Syst. Evol. Microbiol.">
        <title>Strains of Bradyrhizobium barranii sp. nov. associated with legumes native to Canada are symbionts of soybeans and belong to different subspecies (subsp. barranii subsp. nov. and subsp. apii subsp. nov.) and symbiovars (sv. glycinearum and sv. septentrionale).</title>
        <authorList>
            <person name="Bromfield E.S.P."/>
            <person name="Cloutier S."/>
            <person name="Wasai-Hara S."/>
            <person name="Minamisawa K."/>
        </authorList>
    </citation>
    <scope>NUCLEOTIDE SEQUENCE [LARGE SCALE GENOMIC DNA]</scope>
    <source>
        <strain evidence="2 3">323S2</strain>
    </source>
</reference>